<protein>
    <recommendedName>
        <fullName evidence="3">TRASH domain-containing protein</fullName>
    </recommendedName>
</protein>
<name>A0ABR8Q398_9CLOT</name>
<sequence>MYKCRYCKKELNENRFENKVGVFCSEEHYTKYLDSLSNEEYIELQNKFCVCSDE</sequence>
<keyword evidence="2" id="KW-1185">Reference proteome</keyword>
<dbReference type="RefSeq" id="WP_191749579.1">
    <property type="nucleotide sequence ID" value="NZ_JACSQZ010000017.1"/>
</dbReference>
<evidence type="ECO:0000313" key="2">
    <source>
        <dbReference type="Proteomes" id="UP000640335"/>
    </source>
</evidence>
<proteinExistence type="predicted"/>
<reference evidence="1 2" key="1">
    <citation type="submission" date="2020-08" db="EMBL/GenBank/DDBJ databases">
        <title>A Genomic Blueprint of the Chicken Gut Microbiome.</title>
        <authorList>
            <person name="Gilroy R."/>
            <person name="Ravi A."/>
            <person name="Getino M."/>
            <person name="Pursley I."/>
            <person name="Horton D.L."/>
            <person name="Alikhan N.-F."/>
            <person name="Baker D."/>
            <person name="Gharbi K."/>
            <person name="Hall N."/>
            <person name="Watson M."/>
            <person name="Adriaenssens E.M."/>
            <person name="Foster-Nyarko E."/>
            <person name="Jarju S."/>
            <person name="Secka A."/>
            <person name="Antonio M."/>
            <person name="Oren A."/>
            <person name="Chaudhuri R."/>
            <person name="La Ragione R.M."/>
            <person name="Hildebrand F."/>
            <person name="Pallen M.J."/>
        </authorList>
    </citation>
    <scope>NUCLEOTIDE SEQUENCE [LARGE SCALE GENOMIC DNA]</scope>
    <source>
        <strain evidence="1 2">Sa3CUN1</strain>
    </source>
</reference>
<gene>
    <name evidence="1" type="ORF">H9660_06610</name>
</gene>
<comment type="caution">
    <text evidence="1">The sequence shown here is derived from an EMBL/GenBank/DDBJ whole genome shotgun (WGS) entry which is preliminary data.</text>
</comment>
<evidence type="ECO:0000313" key="1">
    <source>
        <dbReference type="EMBL" id="MBD7914814.1"/>
    </source>
</evidence>
<dbReference type="EMBL" id="JACSQZ010000017">
    <property type="protein sequence ID" value="MBD7914814.1"/>
    <property type="molecule type" value="Genomic_DNA"/>
</dbReference>
<dbReference type="Proteomes" id="UP000640335">
    <property type="component" value="Unassembled WGS sequence"/>
</dbReference>
<organism evidence="1 2">
    <name type="scientific">Clostridium gallinarum</name>
    <dbReference type="NCBI Taxonomy" id="2762246"/>
    <lineage>
        <taxon>Bacteria</taxon>
        <taxon>Bacillati</taxon>
        <taxon>Bacillota</taxon>
        <taxon>Clostridia</taxon>
        <taxon>Eubacteriales</taxon>
        <taxon>Clostridiaceae</taxon>
        <taxon>Clostridium</taxon>
    </lineage>
</organism>
<evidence type="ECO:0008006" key="3">
    <source>
        <dbReference type="Google" id="ProtNLM"/>
    </source>
</evidence>
<accession>A0ABR8Q398</accession>